<feature type="transmembrane region" description="Helical" evidence="1">
    <location>
        <begin position="212"/>
        <end position="232"/>
    </location>
</feature>
<keyword evidence="1" id="KW-1133">Transmembrane helix</keyword>
<keyword evidence="1" id="KW-0472">Membrane</keyword>
<dbReference type="Proteomes" id="UP000054166">
    <property type="component" value="Unassembled WGS sequence"/>
</dbReference>
<dbReference type="EMBL" id="KN832992">
    <property type="protein sequence ID" value="KIM82943.1"/>
    <property type="molecule type" value="Genomic_DNA"/>
</dbReference>
<organism evidence="2 3">
    <name type="scientific">Piloderma croceum (strain F 1598)</name>
    <dbReference type="NCBI Taxonomy" id="765440"/>
    <lineage>
        <taxon>Eukaryota</taxon>
        <taxon>Fungi</taxon>
        <taxon>Dikarya</taxon>
        <taxon>Basidiomycota</taxon>
        <taxon>Agaricomycotina</taxon>
        <taxon>Agaricomycetes</taxon>
        <taxon>Agaricomycetidae</taxon>
        <taxon>Atheliales</taxon>
        <taxon>Atheliaceae</taxon>
        <taxon>Piloderma</taxon>
    </lineage>
</organism>
<sequence>MHNSTLPDDGLVTITTDILGPGIIIGYVALCISTFLIVIKPGSFKGTGNGMASIIMALGYSISSVIQTHRTLRYPEEADKINLKSLAFATCMTSIALAFASISMLSRGKIPVRADNPGWSNGNYRRRDLFVLAYRKVPAPYMGSFIILEIICLGLGVYATQQYTPQDIDNSQNPPHKNRFIVYLPVLLFIQSLLVIYSAIASMSQHLKRHRWVTFGVSFGVFVASLAFMFWARAHAQVLIQLDDWTYGQTFNGATGCAGLATTLVDWLSDDDSEGEK</sequence>
<feature type="transmembrane region" description="Helical" evidence="1">
    <location>
        <begin position="180"/>
        <end position="200"/>
    </location>
</feature>
<feature type="transmembrane region" description="Helical" evidence="1">
    <location>
        <begin position="46"/>
        <end position="66"/>
    </location>
</feature>
<reference evidence="3" key="2">
    <citation type="submission" date="2015-01" db="EMBL/GenBank/DDBJ databases">
        <title>Evolutionary Origins and Diversification of the Mycorrhizal Mutualists.</title>
        <authorList>
            <consortium name="DOE Joint Genome Institute"/>
            <consortium name="Mycorrhizal Genomics Consortium"/>
            <person name="Kohler A."/>
            <person name="Kuo A."/>
            <person name="Nagy L.G."/>
            <person name="Floudas D."/>
            <person name="Copeland A."/>
            <person name="Barry K.W."/>
            <person name="Cichocki N."/>
            <person name="Veneault-Fourrey C."/>
            <person name="LaButti K."/>
            <person name="Lindquist E.A."/>
            <person name="Lipzen A."/>
            <person name="Lundell T."/>
            <person name="Morin E."/>
            <person name="Murat C."/>
            <person name="Riley R."/>
            <person name="Ohm R."/>
            <person name="Sun H."/>
            <person name="Tunlid A."/>
            <person name="Henrissat B."/>
            <person name="Grigoriev I.V."/>
            <person name="Hibbett D.S."/>
            <person name="Martin F."/>
        </authorList>
    </citation>
    <scope>NUCLEOTIDE SEQUENCE [LARGE SCALE GENOMIC DNA]</scope>
    <source>
        <strain evidence="3">F 1598</strain>
    </source>
</reference>
<dbReference type="InParanoid" id="A0A0C3B9G9"/>
<keyword evidence="3" id="KW-1185">Reference proteome</keyword>
<evidence type="ECO:0000313" key="2">
    <source>
        <dbReference type="EMBL" id="KIM82943.1"/>
    </source>
</evidence>
<proteinExistence type="predicted"/>
<gene>
    <name evidence="2" type="ORF">PILCRDRAFT_88249</name>
</gene>
<name>A0A0C3B9G9_PILCF</name>
<feature type="transmembrane region" description="Helical" evidence="1">
    <location>
        <begin position="141"/>
        <end position="160"/>
    </location>
</feature>
<evidence type="ECO:0000313" key="3">
    <source>
        <dbReference type="Proteomes" id="UP000054166"/>
    </source>
</evidence>
<keyword evidence="1" id="KW-0812">Transmembrane</keyword>
<protein>
    <submittedName>
        <fullName evidence="2">Uncharacterized protein</fullName>
    </submittedName>
</protein>
<feature type="transmembrane region" description="Helical" evidence="1">
    <location>
        <begin position="18"/>
        <end position="39"/>
    </location>
</feature>
<accession>A0A0C3B9G9</accession>
<feature type="transmembrane region" description="Helical" evidence="1">
    <location>
        <begin position="86"/>
        <end position="105"/>
    </location>
</feature>
<reference evidence="2 3" key="1">
    <citation type="submission" date="2014-04" db="EMBL/GenBank/DDBJ databases">
        <authorList>
            <consortium name="DOE Joint Genome Institute"/>
            <person name="Kuo A."/>
            <person name="Tarkka M."/>
            <person name="Buscot F."/>
            <person name="Kohler A."/>
            <person name="Nagy L.G."/>
            <person name="Floudas D."/>
            <person name="Copeland A."/>
            <person name="Barry K.W."/>
            <person name="Cichocki N."/>
            <person name="Veneault-Fourrey C."/>
            <person name="LaButti K."/>
            <person name="Lindquist E.A."/>
            <person name="Lipzen A."/>
            <person name="Lundell T."/>
            <person name="Morin E."/>
            <person name="Murat C."/>
            <person name="Sun H."/>
            <person name="Tunlid A."/>
            <person name="Henrissat B."/>
            <person name="Grigoriev I.V."/>
            <person name="Hibbett D.S."/>
            <person name="Martin F."/>
            <person name="Nordberg H.P."/>
            <person name="Cantor M.N."/>
            <person name="Hua S.X."/>
        </authorList>
    </citation>
    <scope>NUCLEOTIDE SEQUENCE [LARGE SCALE GENOMIC DNA]</scope>
    <source>
        <strain evidence="2 3">F 1598</strain>
    </source>
</reference>
<dbReference type="HOGENOM" id="CLU_1005140_0_0_1"/>
<evidence type="ECO:0000256" key="1">
    <source>
        <dbReference type="SAM" id="Phobius"/>
    </source>
</evidence>
<dbReference type="AlphaFoldDB" id="A0A0C3B9G9"/>